<dbReference type="Proteomes" id="UP000828390">
    <property type="component" value="Unassembled WGS sequence"/>
</dbReference>
<dbReference type="AlphaFoldDB" id="A0A9D4JJV9"/>
<comment type="caution">
    <text evidence="2">The sequence shown here is derived from an EMBL/GenBank/DDBJ whole genome shotgun (WGS) entry which is preliminary data.</text>
</comment>
<protein>
    <submittedName>
        <fullName evidence="2">Uncharacterized protein</fullName>
    </submittedName>
</protein>
<organism evidence="2 3">
    <name type="scientific">Dreissena polymorpha</name>
    <name type="common">Zebra mussel</name>
    <name type="synonym">Mytilus polymorpha</name>
    <dbReference type="NCBI Taxonomy" id="45954"/>
    <lineage>
        <taxon>Eukaryota</taxon>
        <taxon>Metazoa</taxon>
        <taxon>Spiralia</taxon>
        <taxon>Lophotrochozoa</taxon>
        <taxon>Mollusca</taxon>
        <taxon>Bivalvia</taxon>
        <taxon>Autobranchia</taxon>
        <taxon>Heteroconchia</taxon>
        <taxon>Euheterodonta</taxon>
        <taxon>Imparidentia</taxon>
        <taxon>Neoheterodontei</taxon>
        <taxon>Myida</taxon>
        <taxon>Dreissenoidea</taxon>
        <taxon>Dreissenidae</taxon>
        <taxon>Dreissena</taxon>
    </lineage>
</organism>
<name>A0A9D4JJV9_DREPO</name>
<keyword evidence="3" id="KW-1185">Reference proteome</keyword>
<accession>A0A9D4JJV9</accession>
<evidence type="ECO:0000313" key="2">
    <source>
        <dbReference type="EMBL" id="KAH3815136.1"/>
    </source>
</evidence>
<feature type="region of interest" description="Disordered" evidence="1">
    <location>
        <begin position="70"/>
        <end position="94"/>
    </location>
</feature>
<evidence type="ECO:0000256" key="1">
    <source>
        <dbReference type="SAM" id="MobiDB-lite"/>
    </source>
</evidence>
<proteinExistence type="predicted"/>
<reference evidence="2" key="1">
    <citation type="journal article" date="2019" name="bioRxiv">
        <title>The Genome of the Zebra Mussel, Dreissena polymorpha: A Resource for Invasive Species Research.</title>
        <authorList>
            <person name="McCartney M.A."/>
            <person name="Auch B."/>
            <person name="Kono T."/>
            <person name="Mallez S."/>
            <person name="Zhang Y."/>
            <person name="Obille A."/>
            <person name="Becker A."/>
            <person name="Abrahante J.E."/>
            <person name="Garbe J."/>
            <person name="Badalamenti J.P."/>
            <person name="Herman A."/>
            <person name="Mangelson H."/>
            <person name="Liachko I."/>
            <person name="Sullivan S."/>
            <person name="Sone E.D."/>
            <person name="Koren S."/>
            <person name="Silverstein K.A.T."/>
            <person name="Beckman K.B."/>
            <person name="Gohl D.M."/>
        </authorList>
    </citation>
    <scope>NUCLEOTIDE SEQUENCE</scope>
    <source>
        <strain evidence="2">Duluth1</strain>
        <tissue evidence="2">Whole animal</tissue>
    </source>
</reference>
<gene>
    <name evidence="2" type="ORF">DPMN_143657</name>
</gene>
<reference evidence="2" key="2">
    <citation type="submission" date="2020-11" db="EMBL/GenBank/DDBJ databases">
        <authorList>
            <person name="McCartney M.A."/>
            <person name="Auch B."/>
            <person name="Kono T."/>
            <person name="Mallez S."/>
            <person name="Becker A."/>
            <person name="Gohl D.M."/>
            <person name="Silverstein K.A.T."/>
            <person name="Koren S."/>
            <person name="Bechman K.B."/>
            <person name="Herman A."/>
            <person name="Abrahante J.E."/>
            <person name="Garbe J."/>
        </authorList>
    </citation>
    <scope>NUCLEOTIDE SEQUENCE</scope>
    <source>
        <strain evidence="2">Duluth1</strain>
        <tissue evidence="2">Whole animal</tissue>
    </source>
</reference>
<sequence length="94" mass="11001">MYTYHGVVLYESWVAIYKVFVIYIQLGWQFQETFTKTSQPKADADRNLLTEIAAVLSRLTKNCCDLFNYPLQPDPRPLQNNPRPYDDNEIPSIL</sequence>
<dbReference type="EMBL" id="JAIWYP010000006">
    <property type="protein sequence ID" value="KAH3815136.1"/>
    <property type="molecule type" value="Genomic_DNA"/>
</dbReference>
<evidence type="ECO:0000313" key="3">
    <source>
        <dbReference type="Proteomes" id="UP000828390"/>
    </source>
</evidence>